<protein>
    <submittedName>
        <fullName evidence="1">Uncharacterized protein</fullName>
    </submittedName>
</protein>
<gene>
    <name evidence="1" type="ORF">I9W95_11890</name>
</gene>
<reference evidence="1 2" key="1">
    <citation type="submission" date="2020-12" db="EMBL/GenBank/DDBJ databases">
        <title>Novel Thalassolituus-related marine hydrocarbonoclastic bacteria mediated algae-derived hydrocarbons mineralization in twilight zone of the northern South China Sea.</title>
        <authorList>
            <person name="Dong C."/>
        </authorList>
    </citation>
    <scope>NUCLEOTIDE SEQUENCE [LARGE SCALE GENOMIC DNA]</scope>
    <source>
        <strain evidence="1 2">IMCC1826</strain>
    </source>
</reference>
<evidence type="ECO:0000313" key="2">
    <source>
        <dbReference type="Proteomes" id="UP000714380"/>
    </source>
</evidence>
<dbReference type="Proteomes" id="UP000714380">
    <property type="component" value="Unassembled WGS sequence"/>
</dbReference>
<evidence type="ECO:0000313" key="1">
    <source>
        <dbReference type="EMBL" id="MCA6064309.1"/>
    </source>
</evidence>
<organism evidence="1 2">
    <name type="scientific">Thalassolituus marinus</name>
    <dbReference type="NCBI Taxonomy" id="671053"/>
    <lineage>
        <taxon>Bacteria</taxon>
        <taxon>Pseudomonadati</taxon>
        <taxon>Pseudomonadota</taxon>
        <taxon>Gammaproteobacteria</taxon>
        <taxon>Oceanospirillales</taxon>
        <taxon>Oceanospirillaceae</taxon>
        <taxon>Thalassolituus</taxon>
    </lineage>
</organism>
<proteinExistence type="predicted"/>
<dbReference type="RefSeq" id="WP_225675160.1">
    <property type="nucleotide sequence ID" value="NZ_JAEDAH010000060.1"/>
</dbReference>
<keyword evidence="2" id="KW-1185">Reference proteome</keyword>
<accession>A0ABS7ZRD6</accession>
<name>A0ABS7ZRD6_9GAMM</name>
<sequence length="354" mass="39321">MMIVESYANFLPLMPSDAGRKVFIDPELIVDFAEYIDPQSEDGKAIVSQIIAELSSSADALSSGKAIGIANEFYRDFGDINGHSVRAFYTIFQDSPPNTNKGSGVYIHKIRRYEKNMSSVPVGLFNMTYQARGWQEQAISGTRLTQNVLRIGAGVSNGTLIELPVLSRIMLEATNQKDYKTDFNLYHAPLATIEFGAEYQSPESRRKIIDPQGLANILRDSVVQNRWVDNSSLKHESYNCYVYGDGAKILQEAVKLLIKDGKTLSGFQFHLVSPTAPFTQLKASIESSGATVSLHKGLPISVVSQRHQKLDSNSLDQNSLKVRSQYETFLSSNPKASFIELWNHMKNDLLALGV</sequence>
<comment type="caution">
    <text evidence="1">The sequence shown here is derived from an EMBL/GenBank/DDBJ whole genome shotgun (WGS) entry which is preliminary data.</text>
</comment>
<dbReference type="EMBL" id="JAEDAH010000060">
    <property type="protein sequence ID" value="MCA6064309.1"/>
    <property type="molecule type" value="Genomic_DNA"/>
</dbReference>